<evidence type="ECO:0000313" key="5">
    <source>
        <dbReference type="EMBL" id="SBT57844.1"/>
    </source>
</evidence>
<feature type="domain" description="C3H1-type" evidence="3">
    <location>
        <begin position="102"/>
        <end position="129"/>
    </location>
</feature>
<feature type="domain" description="YTH" evidence="4">
    <location>
        <begin position="488"/>
        <end position="621"/>
    </location>
</feature>
<dbReference type="PANTHER" id="PTHR12357">
    <property type="entry name" value="YTH YT521-B HOMOLOGY DOMAIN-CONTAINING"/>
    <property type="match status" value="1"/>
</dbReference>
<keyword evidence="1" id="KW-0863">Zinc-finger</keyword>
<dbReference type="EMBL" id="FLRE01002017">
    <property type="protein sequence ID" value="SBT57844.1"/>
    <property type="molecule type" value="Genomic_DNA"/>
</dbReference>
<feature type="zinc finger region" description="C3H1-type" evidence="1">
    <location>
        <begin position="102"/>
        <end position="129"/>
    </location>
</feature>
<keyword evidence="1" id="KW-0479">Metal-binding</keyword>
<dbReference type="SMART" id="SM00356">
    <property type="entry name" value="ZnF_C3H1"/>
    <property type="match status" value="3"/>
</dbReference>
<evidence type="ECO:0000259" key="4">
    <source>
        <dbReference type="PROSITE" id="PS50882"/>
    </source>
</evidence>
<dbReference type="InterPro" id="IPR007275">
    <property type="entry name" value="YTH_domain"/>
</dbReference>
<dbReference type="PROSITE" id="PS50103">
    <property type="entry name" value="ZF_C3H1"/>
    <property type="match status" value="2"/>
</dbReference>
<dbReference type="GO" id="GO:0008270">
    <property type="term" value="F:zinc ion binding"/>
    <property type="evidence" value="ECO:0007669"/>
    <property type="project" value="UniProtKB-KW"/>
</dbReference>
<protein>
    <submittedName>
        <fullName evidence="5">YTH domain-containing protein, putative</fullName>
    </submittedName>
</protein>
<keyword evidence="1" id="KW-0862">Zinc</keyword>
<feature type="region of interest" description="Disordered" evidence="2">
    <location>
        <begin position="29"/>
        <end position="53"/>
    </location>
</feature>
<dbReference type="InterPro" id="IPR045168">
    <property type="entry name" value="YTH_prot"/>
</dbReference>
<dbReference type="InterPro" id="IPR000571">
    <property type="entry name" value="Znf_CCCH"/>
</dbReference>
<dbReference type="AlphaFoldDB" id="A0A1A9ANQ3"/>
<dbReference type="Pfam" id="PF04146">
    <property type="entry name" value="YTH"/>
    <property type="match status" value="1"/>
</dbReference>
<feature type="zinc finger region" description="C3H1-type" evidence="1">
    <location>
        <begin position="191"/>
        <end position="213"/>
    </location>
</feature>
<name>A0A1A9ANQ3_PLAOA</name>
<dbReference type="PANTHER" id="PTHR12357:SF3">
    <property type="entry name" value="YTH DOMAIN-CONTAINING PROTEIN 1"/>
    <property type="match status" value="1"/>
</dbReference>
<evidence type="ECO:0000313" key="6">
    <source>
        <dbReference type="Proteomes" id="UP000078550"/>
    </source>
</evidence>
<evidence type="ECO:0000256" key="2">
    <source>
        <dbReference type="SAM" id="MobiDB-lite"/>
    </source>
</evidence>
<accession>A0A1A9ANQ3</accession>
<dbReference type="Gene3D" id="3.10.590.10">
    <property type="entry name" value="ph1033 like domains"/>
    <property type="match status" value="1"/>
</dbReference>
<evidence type="ECO:0000256" key="1">
    <source>
        <dbReference type="PROSITE-ProRule" id="PRU00723"/>
    </source>
</evidence>
<dbReference type="Gene3D" id="4.10.1000.10">
    <property type="entry name" value="Zinc finger, CCCH-type"/>
    <property type="match status" value="1"/>
</dbReference>
<organism evidence="5 6">
    <name type="scientific">Plasmodium ovale wallikeri</name>
    <dbReference type="NCBI Taxonomy" id="864142"/>
    <lineage>
        <taxon>Eukaryota</taxon>
        <taxon>Sar</taxon>
        <taxon>Alveolata</taxon>
        <taxon>Apicomplexa</taxon>
        <taxon>Aconoidasida</taxon>
        <taxon>Haemosporida</taxon>
        <taxon>Plasmodiidae</taxon>
        <taxon>Plasmodium</taxon>
        <taxon>Plasmodium (Plasmodium)</taxon>
    </lineage>
</organism>
<dbReference type="GO" id="GO:0048024">
    <property type="term" value="P:regulation of mRNA splicing, via spliceosome"/>
    <property type="evidence" value="ECO:0007669"/>
    <property type="project" value="TreeGrafter"/>
</dbReference>
<dbReference type="PROSITE" id="PS50882">
    <property type="entry name" value="YTH"/>
    <property type="match status" value="1"/>
</dbReference>
<evidence type="ECO:0000259" key="3">
    <source>
        <dbReference type="PROSITE" id="PS50103"/>
    </source>
</evidence>
<dbReference type="GO" id="GO:0005654">
    <property type="term" value="C:nucleoplasm"/>
    <property type="evidence" value="ECO:0007669"/>
    <property type="project" value="TreeGrafter"/>
</dbReference>
<dbReference type="GO" id="GO:0003729">
    <property type="term" value="F:mRNA binding"/>
    <property type="evidence" value="ECO:0007669"/>
    <property type="project" value="TreeGrafter"/>
</dbReference>
<sequence>MDMKKTRINKKKRKKKNVYELYLNMRNEMSKNRRDGEEEGKNESDRYADREVDRDGNRVGNRLADREAVIDLEKEVKVRLEEQTNLLSIKGIDRVDIKQKKGKHSVICIHYIKNMCMKNLFCNYLHQLIYSRIPTCKNYVKYNYCADKVRGSCMFRHSVENTSAITNTNNYMENKDENLDDILKLLHEKNICVNYLLGFCNLGYNCRKVHKNKSRKYINIISFLPRFYLDYILINKRLYAHLYNNQKKFQNDMNKLKDALIVLSGEKFPDKNNTLKNEKENYITETLTTNGNNMNNSDSYNIVSSNRHNIANTSNVENALLGSNSSNVCISFGAGIEENTENVNLLNSNIRCSQKGVTTSYNRGGFYKNMTHMESNMEEKYQSKKNNNVMGNHANDNAYNINRMDNILSFGEGIGVKGRGVEGIGVKGRGVEDRGVGDRGVEDRDVEDRGVEDRGVEDRGVEANKERIGSSIPNVYDLNNNPIENNKVKVFVIKCNQISHLYLSILYGVWATGKNNTRKFVNLFKENYNIIFLFSVNESGGFQGYAKMITMPIKNLYENLWGPITKRLGGNFRIQWIKIAKIDFDIFKGIVNPYNDNLPLKKSRDGTELPLHIGSIICNKIHALPNEDFLAGTIYEYKRRINHSSYFTNLHNQNLLNTNTMWDIIIFNLNQNSDCQKITFINGTEQSIA</sequence>
<gene>
    <name evidence="5" type="ORF">POVWA2_081960</name>
</gene>
<reference evidence="6" key="1">
    <citation type="submission" date="2016-05" db="EMBL/GenBank/DDBJ databases">
        <authorList>
            <person name="Naeem Raeece"/>
        </authorList>
    </citation>
    <scope>NUCLEOTIDE SEQUENCE [LARGE SCALE GENOMIC DNA]</scope>
</reference>
<dbReference type="GO" id="GO:0000398">
    <property type="term" value="P:mRNA splicing, via spliceosome"/>
    <property type="evidence" value="ECO:0007669"/>
    <property type="project" value="TreeGrafter"/>
</dbReference>
<dbReference type="Proteomes" id="UP000078550">
    <property type="component" value="Unassembled WGS sequence"/>
</dbReference>
<feature type="domain" description="C3H1-type" evidence="3">
    <location>
        <begin position="191"/>
        <end position="213"/>
    </location>
</feature>
<dbReference type="GO" id="GO:1990247">
    <property type="term" value="F:N6-methyladenosine-containing RNA reader activity"/>
    <property type="evidence" value="ECO:0007669"/>
    <property type="project" value="TreeGrafter"/>
</dbReference>
<dbReference type="CDD" id="cd21134">
    <property type="entry name" value="YTH"/>
    <property type="match status" value="1"/>
</dbReference>
<proteinExistence type="predicted"/>